<evidence type="ECO:0000256" key="2">
    <source>
        <dbReference type="ARBA" id="ARBA00022448"/>
    </source>
</evidence>
<dbReference type="GO" id="GO:0005778">
    <property type="term" value="C:peroxisomal membrane"/>
    <property type="evidence" value="ECO:0007669"/>
    <property type="project" value="UniProtKB-SubCell"/>
</dbReference>
<dbReference type="AlphaFoldDB" id="A0A7J7IIB2"/>
<evidence type="ECO:0000256" key="11">
    <source>
        <dbReference type="SAM" id="MobiDB-lite"/>
    </source>
</evidence>
<dbReference type="Pfam" id="PF04695">
    <property type="entry name" value="Pex14_N"/>
    <property type="match status" value="1"/>
</dbReference>
<keyword evidence="14" id="KW-1185">Reference proteome</keyword>
<gene>
    <name evidence="13" type="ORF">F1559_004350</name>
</gene>
<evidence type="ECO:0000256" key="8">
    <source>
        <dbReference type="ARBA" id="ARBA00029691"/>
    </source>
</evidence>
<dbReference type="Gene3D" id="1.10.10.10">
    <property type="entry name" value="Winged helix-like DNA-binding domain superfamily/Winged helix DNA-binding domain"/>
    <property type="match status" value="1"/>
</dbReference>
<dbReference type="InterPro" id="IPR006785">
    <property type="entry name" value="Pex14_N"/>
</dbReference>
<keyword evidence="3 10" id="KW-0653">Protein transport</keyword>
<evidence type="ECO:0000256" key="10">
    <source>
        <dbReference type="RuleBase" id="RU367032"/>
    </source>
</evidence>
<dbReference type="GO" id="GO:0005102">
    <property type="term" value="F:signaling receptor binding"/>
    <property type="evidence" value="ECO:0007669"/>
    <property type="project" value="TreeGrafter"/>
</dbReference>
<evidence type="ECO:0000256" key="5">
    <source>
        <dbReference type="ARBA" id="ARBA00023136"/>
    </source>
</evidence>
<evidence type="ECO:0000313" key="14">
    <source>
        <dbReference type="Proteomes" id="UP000530660"/>
    </source>
</evidence>
<comment type="similarity">
    <text evidence="1 10">Belongs to the peroxin-14 family.</text>
</comment>
<keyword evidence="2 10" id="KW-0813">Transport</keyword>
<proteinExistence type="inferred from homology"/>
<evidence type="ECO:0000259" key="12">
    <source>
        <dbReference type="Pfam" id="PF04695"/>
    </source>
</evidence>
<comment type="caution">
    <text evidence="13">The sequence shown here is derived from an EMBL/GenBank/DDBJ whole genome shotgun (WGS) entry which is preliminary data.</text>
</comment>
<keyword evidence="6 10" id="KW-0576">Peroxisome</keyword>
<dbReference type="InterPro" id="IPR025655">
    <property type="entry name" value="PEX14"/>
</dbReference>
<name>A0A7J7IIB2_9RHOD</name>
<organism evidence="13 14">
    <name type="scientific">Cyanidiococcus yangmingshanensis</name>
    <dbReference type="NCBI Taxonomy" id="2690220"/>
    <lineage>
        <taxon>Eukaryota</taxon>
        <taxon>Rhodophyta</taxon>
        <taxon>Bangiophyceae</taxon>
        <taxon>Cyanidiales</taxon>
        <taxon>Cyanidiaceae</taxon>
        <taxon>Cyanidiococcus</taxon>
    </lineage>
</organism>
<dbReference type="Proteomes" id="UP000530660">
    <property type="component" value="Unassembled WGS sequence"/>
</dbReference>
<reference evidence="13 14" key="1">
    <citation type="journal article" date="2020" name="J. Phycol.">
        <title>Comparative genome analysis reveals Cyanidiococcus gen. nov., a new extremophilic red algal genus sister to Cyanidioschyzon (Cyanidioschyzonaceae, Rhodophyta).</title>
        <authorList>
            <person name="Liu S.-L."/>
            <person name="Chiang Y.-R."/>
            <person name="Yoon H.S."/>
            <person name="Fu H.-Y."/>
        </authorList>
    </citation>
    <scope>NUCLEOTIDE SEQUENCE [LARGE SCALE GENOMIC DNA]</scope>
    <source>
        <strain evidence="13 14">THAL066</strain>
    </source>
</reference>
<feature type="domain" description="Peroxisome membrane anchor protein Pex14p N-terminal" evidence="12">
    <location>
        <begin position="2"/>
        <end position="41"/>
    </location>
</feature>
<evidence type="ECO:0000256" key="3">
    <source>
        <dbReference type="ARBA" id="ARBA00022927"/>
    </source>
</evidence>
<keyword evidence="4" id="KW-0811">Translocation</keyword>
<accession>A0A7J7IIB2</accession>
<sequence>MREDWVQRAVEFLRHQSVTDATEAAQFLRSKGFSEEELDEAWKRAGGKFGTGSRPPRPPDSPAAEMAEGFGALAARQPSERSGSRAWTWAWRVALAVSAISLLREFLRKYVVPLYYPDQRRMVRKPASEGSVLRKEIRQLRQSIESLGTVIRSMNDQIQQHWRDTQEQLRELRTELRSARPVKTGAVGSS</sequence>
<dbReference type="EMBL" id="VWRR01000009">
    <property type="protein sequence ID" value="KAF6002842.1"/>
    <property type="molecule type" value="Genomic_DNA"/>
</dbReference>
<feature type="region of interest" description="Disordered" evidence="11">
    <location>
        <begin position="45"/>
        <end position="65"/>
    </location>
</feature>
<dbReference type="GO" id="GO:1990429">
    <property type="term" value="C:peroxisomal importomer complex"/>
    <property type="evidence" value="ECO:0007669"/>
    <property type="project" value="TreeGrafter"/>
</dbReference>
<dbReference type="InterPro" id="IPR036388">
    <property type="entry name" value="WH-like_DNA-bd_sf"/>
</dbReference>
<evidence type="ECO:0000256" key="1">
    <source>
        <dbReference type="ARBA" id="ARBA00005443"/>
    </source>
</evidence>
<dbReference type="GO" id="GO:0016560">
    <property type="term" value="P:protein import into peroxisome matrix, docking"/>
    <property type="evidence" value="ECO:0007669"/>
    <property type="project" value="UniProtKB-UniRule"/>
</dbReference>
<evidence type="ECO:0000256" key="7">
    <source>
        <dbReference type="ARBA" id="ARBA00029502"/>
    </source>
</evidence>
<evidence type="ECO:0000256" key="6">
    <source>
        <dbReference type="ARBA" id="ARBA00023140"/>
    </source>
</evidence>
<protein>
    <recommendedName>
        <fullName evidence="7 10">Peroxisomal membrane protein PEX14</fullName>
    </recommendedName>
    <alternativeName>
        <fullName evidence="8 10">Peroxin-14</fullName>
    </alternativeName>
</protein>
<dbReference type="OrthoDB" id="6085at2759"/>
<evidence type="ECO:0000256" key="9">
    <source>
        <dbReference type="ARBA" id="ARBA00046271"/>
    </source>
</evidence>
<evidence type="ECO:0000313" key="13">
    <source>
        <dbReference type="EMBL" id="KAF6002842.1"/>
    </source>
</evidence>
<keyword evidence="5 10" id="KW-0472">Membrane</keyword>
<comment type="subcellular location">
    <subcellularLocation>
        <location evidence="9 10">Peroxisome membrane</location>
    </subcellularLocation>
</comment>
<dbReference type="PANTHER" id="PTHR23058">
    <property type="entry name" value="PEROXISOMAL MEMBRANE PROTEIN PEX14"/>
    <property type="match status" value="1"/>
</dbReference>
<dbReference type="PANTHER" id="PTHR23058:SF0">
    <property type="entry name" value="PEROXISOMAL MEMBRANE PROTEIN PEX14"/>
    <property type="match status" value="1"/>
</dbReference>
<comment type="function">
    <text evidence="10">Component of the PEX13-PEX14 docking complex, a translocon channel that specifically mediates the import of peroxisomal cargo proteins bound to PEX5 receptor. The PEX13-PEX14 docking complex forms a large import pore which can be opened to a diameter of about 9 nm. Mechanistically, PEX5 receptor along with cargo proteins associates with the PEX14 subunit of the PEX13-PEX14 docking complex in the cytosol, leading to the insertion of the receptor into the organelle membrane with the concomitant translocation of the cargo into the peroxisome matrix.</text>
</comment>
<evidence type="ECO:0000256" key="4">
    <source>
        <dbReference type="ARBA" id="ARBA00023010"/>
    </source>
</evidence>